<dbReference type="EMBL" id="LAZR01018273">
    <property type="protein sequence ID" value="KKL97018.1"/>
    <property type="molecule type" value="Genomic_DNA"/>
</dbReference>
<feature type="transmembrane region" description="Helical" evidence="6">
    <location>
        <begin position="178"/>
        <end position="200"/>
    </location>
</feature>
<evidence type="ECO:0000256" key="1">
    <source>
        <dbReference type="ARBA" id="ARBA00004651"/>
    </source>
</evidence>
<feature type="transmembrane region" description="Helical" evidence="6">
    <location>
        <begin position="90"/>
        <end position="108"/>
    </location>
</feature>
<dbReference type="InterPro" id="IPR002797">
    <property type="entry name" value="Polysacc_synth"/>
</dbReference>
<dbReference type="Pfam" id="PF01943">
    <property type="entry name" value="Polysacc_synt"/>
    <property type="match status" value="1"/>
</dbReference>
<feature type="transmembrane region" description="Helical" evidence="6">
    <location>
        <begin position="248"/>
        <end position="271"/>
    </location>
</feature>
<feature type="transmembrane region" description="Helical" evidence="6">
    <location>
        <begin position="151"/>
        <end position="172"/>
    </location>
</feature>
<evidence type="ECO:0000256" key="5">
    <source>
        <dbReference type="ARBA" id="ARBA00023136"/>
    </source>
</evidence>
<gene>
    <name evidence="7" type="ORF">LCGC14_1838690</name>
</gene>
<feature type="transmembrane region" description="Helical" evidence="6">
    <location>
        <begin position="324"/>
        <end position="345"/>
    </location>
</feature>
<evidence type="ECO:0000256" key="4">
    <source>
        <dbReference type="ARBA" id="ARBA00022989"/>
    </source>
</evidence>
<dbReference type="PANTHER" id="PTHR30250">
    <property type="entry name" value="PST FAMILY PREDICTED COLANIC ACID TRANSPORTER"/>
    <property type="match status" value="1"/>
</dbReference>
<feature type="transmembrane region" description="Helical" evidence="6">
    <location>
        <begin position="357"/>
        <end position="376"/>
    </location>
</feature>
<dbReference type="GO" id="GO:0005886">
    <property type="term" value="C:plasma membrane"/>
    <property type="evidence" value="ECO:0007669"/>
    <property type="project" value="UniProtKB-SubCell"/>
</dbReference>
<feature type="transmembrane region" description="Helical" evidence="6">
    <location>
        <begin position="41"/>
        <end position="64"/>
    </location>
</feature>
<name>A0A0F9GE04_9ZZZZ</name>
<sequence length="408" mass="44641">MPHQLAKHSSIIFSATIVANLLAYLFHVYMGRSLGAAEYGILGSLLATFYILFVPLGTISTVVTKFVSEFKARKEYGKIASLLFPGMRKLSPYAILIFIGLSLGSWLIADFLRIPSPFPVILMGLGIAFAVGVSIPRGVLQGLQKFGQLGLNISLESLIRLLLGVLLVSLGLGVNGAILAYGLGYLAATLLALMPLRFLLHLRNETVDVSSIYKFSLPALAMSICLAVMTNVDIIFVKHFFTSEEAGVYTVLSVLGKVIFFVSGAFTIPMFPLVSELHTRGENTLSILKKSLFYVISFSGIVIAVYWLSSSFIVHALYGAAYSPAVPLLGAMGIAMGLIALVMVYTTYLLALKDMRFVKVLLGCTFLQIILLSLFHHTLLQVIQVLIFTNGLALFLLFLCRLRIRRRI</sequence>
<protein>
    <recommendedName>
        <fullName evidence="8">Polysaccharide biosynthesis protein C-terminal domain-containing protein</fullName>
    </recommendedName>
</protein>
<keyword evidence="3 6" id="KW-0812">Transmembrane</keyword>
<organism evidence="7">
    <name type="scientific">marine sediment metagenome</name>
    <dbReference type="NCBI Taxonomy" id="412755"/>
    <lineage>
        <taxon>unclassified sequences</taxon>
        <taxon>metagenomes</taxon>
        <taxon>ecological metagenomes</taxon>
    </lineage>
</organism>
<keyword evidence="5 6" id="KW-0472">Membrane</keyword>
<feature type="transmembrane region" description="Helical" evidence="6">
    <location>
        <begin position="12"/>
        <end position="29"/>
    </location>
</feature>
<evidence type="ECO:0008006" key="8">
    <source>
        <dbReference type="Google" id="ProtNLM"/>
    </source>
</evidence>
<proteinExistence type="predicted"/>
<dbReference type="PANTHER" id="PTHR30250:SF28">
    <property type="entry name" value="POLYSACCHARIDE BIOSYNTHESIS PROTEIN"/>
    <property type="match status" value="1"/>
</dbReference>
<comment type="caution">
    <text evidence="7">The sequence shown here is derived from an EMBL/GenBank/DDBJ whole genome shotgun (WGS) entry which is preliminary data.</text>
</comment>
<feature type="transmembrane region" description="Helical" evidence="6">
    <location>
        <begin position="212"/>
        <end position="236"/>
    </location>
</feature>
<accession>A0A0F9GE04</accession>
<keyword evidence="2" id="KW-1003">Cell membrane</keyword>
<dbReference type="InterPro" id="IPR050833">
    <property type="entry name" value="Poly_Biosynth_Transport"/>
</dbReference>
<evidence type="ECO:0000313" key="7">
    <source>
        <dbReference type="EMBL" id="KKL97018.1"/>
    </source>
</evidence>
<dbReference type="AlphaFoldDB" id="A0A0F9GE04"/>
<reference evidence="7" key="1">
    <citation type="journal article" date="2015" name="Nature">
        <title>Complex archaea that bridge the gap between prokaryotes and eukaryotes.</title>
        <authorList>
            <person name="Spang A."/>
            <person name="Saw J.H."/>
            <person name="Jorgensen S.L."/>
            <person name="Zaremba-Niedzwiedzka K."/>
            <person name="Martijn J."/>
            <person name="Lind A.E."/>
            <person name="van Eijk R."/>
            <person name="Schleper C."/>
            <person name="Guy L."/>
            <person name="Ettema T.J."/>
        </authorList>
    </citation>
    <scope>NUCLEOTIDE SEQUENCE</scope>
</reference>
<feature type="transmembrane region" description="Helical" evidence="6">
    <location>
        <begin position="292"/>
        <end position="318"/>
    </location>
</feature>
<evidence type="ECO:0000256" key="6">
    <source>
        <dbReference type="SAM" id="Phobius"/>
    </source>
</evidence>
<feature type="transmembrane region" description="Helical" evidence="6">
    <location>
        <begin position="382"/>
        <end position="402"/>
    </location>
</feature>
<evidence type="ECO:0000256" key="2">
    <source>
        <dbReference type="ARBA" id="ARBA00022475"/>
    </source>
</evidence>
<feature type="transmembrane region" description="Helical" evidence="6">
    <location>
        <begin position="120"/>
        <end position="139"/>
    </location>
</feature>
<evidence type="ECO:0000256" key="3">
    <source>
        <dbReference type="ARBA" id="ARBA00022692"/>
    </source>
</evidence>
<keyword evidence="4 6" id="KW-1133">Transmembrane helix</keyword>
<comment type="subcellular location">
    <subcellularLocation>
        <location evidence="1">Cell membrane</location>
        <topology evidence="1">Multi-pass membrane protein</topology>
    </subcellularLocation>
</comment>